<proteinExistence type="predicted"/>
<reference evidence="1" key="1">
    <citation type="journal article" date="2015" name="Nature">
        <title>Complex archaea that bridge the gap between prokaryotes and eukaryotes.</title>
        <authorList>
            <person name="Spang A."/>
            <person name="Saw J.H."/>
            <person name="Jorgensen S.L."/>
            <person name="Zaremba-Niedzwiedzka K."/>
            <person name="Martijn J."/>
            <person name="Lind A.E."/>
            <person name="van Eijk R."/>
            <person name="Schleper C."/>
            <person name="Guy L."/>
            <person name="Ettema T.J."/>
        </authorList>
    </citation>
    <scope>NUCLEOTIDE SEQUENCE</scope>
</reference>
<organism evidence="1">
    <name type="scientific">marine sediment metagenome</name>
    <dbReference type="NCBI Taxonomy" id="412755"/>
    <lineage>
        <taxon>unclassified sequences</taxon>
        <taxon>metagenomes</taxon>
        <taxon>ecological metagenomes</taxon>
    </lineage>
</organism>
<dbReference type="EMBL" id="LAZR01001945">
    <property type="protein sequence ID" value="KKN36758.1"/>
    <property type="molecule type" value="Genomic_DNA"/>
</dbReference>
<protein>
    <submittedName>
        <fullName evidence="1">Uncharacterized protein</fullName>
    </submittedName>
</protein>
<comment type="caution">
    <text evidence="1">The sequence shown here is derived from an EMBL/GenBank/DDBJ whole genome shotgun (WGS) entry which is preliminary data.</text>
</comment>
<name>A0A0F9T5E3_9ZZZZ</name>
<gene>
    <name evidence="1" type="ORF">LCGC14_0770640</name>
</gene>
<evidence type="ECO:0000313" key="1">
    <source>
        <dbReference type="EMBL" id="KKN36758.1"/>
    </source>
</evidence>
<dbReference type="AlphaFoldDB" id="A0A0F9T5E3"/>
<accession>A0A0F9T5E3</accession>
<sequence>MRKVKEVEENLPKLDVPKEYQPLENVSLDRRRPPMTFSKEEKETVFLDLMNVIVRKWC</sequence>